<accession>A0A2P6Q0N8</accession>
<sequence length="49" mass="5638">MVTPITVHPEDALIRHIHAFAHLFPSTTGFSHWVYRARFWCSNSNVSLS</sequence>
<proteinExistence type="predicted"/>
<dbReference type="AlphaFoldDB" id="A0A2P6Q0N8"/>
<name>A0A2P6Q0N8_ROSCH</name>
<evidence type="ECO:0000313" key="2">
    <source>
        <dbReference type="Proteomes" id="UP000238479"/>
    </source>
</evidence>
<organism evidence="1 2">
    <name type="scientific">Rosa chinensis</name>
    <name type="common">China rose</name>
    <dbReference type="NCBI Taxonomy" id="74649"/>
    <lineage>
        <taxon>Eukaryota</taxon>
        <taxon>Viridiplantae</taxon>
        <taxon>Streptophyta</taxon>
        <taxon>Embryophyta</taxon>
        <taxon>Tracheophyta</taxon>
        <taxon>Spermatophyta</taxon>
        <taxon>Magnoliopsida</taxon>
        <taxon>eudicotyledons</taxon>
        <taxon>Gunneridae</taxon>
        <taxon>Pentapetalae</taxon>
        <taxon>rosids</taxon>
        <taxon>fabids</taxon>
        <taxon>Rosales</taxon>
        <taxon>Rosaceae</taxon>
        <taxon>Rosoideae</taxon>
        <taxon>Rosoideae incertae sedis</taxon>
        <taxon>Rosa</taxon>
    </lineage>
</organism>
<dbReference type="EMBL" id="PDCK01000044">
    <property type="protein sequence ID" value="PRQ27757.1"/>
    <property type="molecule type" value="Genomic_DNA"/>
</dbReference>
<keyword evidence="2" id="KW-1185">Reference proteome</keyword>
<protein>
    <submittedName>
        <fullName evidence="1">Uncharacterized protein</fullName>
    </submittedName>
</protein>
<dbReference type="Gramene" id="PRQ27757">
    <property type="protein sequence ID" value="PRQ27757"/>
    <property type="gene ID" value="RchiOBHm_Chr6g0308681"/>
</dbReference>
<comment type="caution">
    <text evidence="1">The sequence shown here is derived from an EMBL/GenBank/DDBJ whole genome shotgun (WGS) entry which is preliminary data.</text>
</comment>
<reference evidence="1 2" key="1">
    <citation type="journal article" date="2018" name="Nat. Genet.">
        <title>The Rosa genome provides new insights in the design of modern roses.</title>
        <authorList>
            <person name="Bendahmane M."/>
        </authorList>
    </citation>
    <scope>NUCLEOTIDE SEQUENCE [LARGE SCALE GENOMIC DNA]</scope>
    <source>
        <strain evidence="2">cv. Old Blush</strain>
    </source>
</reference>
<evidence type="ECO:0000313" key="1">
    <source>
        <dbReference type="EMBL" id="PRQ27757.1"/>
    </source>
</evidence>
<dbReference type="Proteomes" id="UP000238479">
    <property type="component" value="Chromosome 6"/>
</dbReference>
<gene>
    <name evidence="1" type="ORF">RchiOBHm_Chr6g0308681</name>
</gene>